<accession>A0ABR0NIE7</accession>
<evidence type="ECO:0000313" key="2">
    <source>
        <dbReference type="Proteomes" id="UP001358586"/>
    </source>
</evidence>
<reference evidence="1 2" key="1">
    <citation type="submission" date="2023-03" db="EMBL/GenBank/DDBJ databases">
        <title>WGS of Gossypium arboreum.</title>
        <authorList>
            <person name="Yu D."/>
        </authorList>
    </citation>
    <scope>NUCLEOTIDE SEQUENCE [LARGE SCALE GENOMIC DNA]</scope>
    <source>
        <tissue evidence="1">Leaf</tissue>
    </source>
</reference>
<comment type="caution">
    <text evidence="1">The sequence shown here is derived from an EMBL/GenBank/DDBJ whole genome shotgun (WGS) entry which is preliminary data.</text>
</comment>
<protein>
    <submittedName>
        <fullName evidence="1">Uncharacterized protein</fullName>
    </submittedName>
</protein>
<keyword evidence="2" id="KW-1185">Reference proteome</keyword>
<gene>
    <name evidence="1" type="ORF">PVK06_036030</name>
</gene>
<sequence>MKCQQMKSYELSQIARTYDEHARYNQSCGQQCCKLSSATSVTAALVAANDALFGNEDNDGQGKYISRVVPEKPTIAYEFVDEDMIFDVSNVLANMVEGMLPSPHWDIDIAADHVPVYNTGGYCWFSKELIEV</sequence>
<evidence type="ECO:0000313" key="1">
    <source>
        <dbReference type="EMBL" id="KAK5794784.1"/>
    </source>
</evidence>
<proteinExistence type="predicted"/>
<organism evidence="1 2">
    <name type="scientific">Gossypium arboreum</name>
    <name type="common">Tree cotton</name>
    <name type="synonym">Gossypium nanking</name>
    <dbReference type="NCBI Taxonomy" id="29729"/>
    <lineage>
        <taxon>Eukaryota</taxon>
        <taxon>Viridiplantae</taxon>
        <taxon>Streptophyta</taxon>
        <taxon>Embryophyta</taxon>
        <taxon>Tracheophyta</taxon>
        <taxon>Spermatophyta</taxon>
        <taxon>Magnoliopsida</taxon>
        <taxon>eudicotyledons</taxon>
        <taxon>Gunneridae</taxon>
        <taxon>Pentapetalae</taxon>
        <taxon>rosids</taxon>
        <taxon>malvids</taxon>
        <taxon>Malvales</taxon>
        <taxon>Malvaceae</taxon>
        <taxon>Malvoideae</taxon>
        <taxon>Gossypium</taxon>
    </lineage>
</organism>
<dbReference type="EMBL" id="JARKNE010000010">
    <property type="protein sequence ID" value="KAK5794784.1"/>
    <property type="molecule type" value="Genomic_DNA"/>
</dbReference>
<name>A0ABR0NIE7_GOSAR</name>
<dbReference type="Proteomes" id="UP001358586">
    <property type="component" value="Chromosome 10"/>
</dbReference>